<accession>A0ABT9QUH6</accession>
<dbReference type="Gene3D" id="3.30.1310.10">
    <property type="entry name" value="Nucleoid-associated protein YbaB-like domain"/>
    <property type="match status" value="1"/>
</dbReference>
<gene>
    <name evidence="1" type="ORF">J2853_009281</name>
</gene>
<dbReference type="EMBL" id="JAUSQU010000001">
    <property type="protein sequence ID" value="MDP9850070.1"/>
    <property type="molecule type" value="Genomic_DNA"/>
</dbReference>
<organism evidence="1 2">
    <name type="scientific">Streptosporangium lutulentum</name>
    <dbReference type="NCBI Taxonomy" id="1461250"/>
    <lineage>
        <taxon>Bacteria</taxon>
        <taxon>Bacillati</taxon>
        <taxon>Actinomycetota</taxon>
        <taxon>Actinomycetes</taxon>
        <taxon>Streptosporangiales</taxon>
        <taxon>Streptosporangiaceae</taxon>
        <taxon>Streptosporangium</taxon>
    </lineage>
</organism>
<protein>
    <recommendedName>
        <fullName evidence="3">YbaB/EbfC DNA-binding family protein</fullName>
    </recommendedName>
</protein>
<dbReference type="InterPro" id="IPR036894">
    <property type="entry name" value="YbaB-like_sf"/>
</dbReference>
<evidence type="ECO:0008006" key="3">
    <source>
        <dbReference type="Google" id="ProtNLM"/>
    </source>
</evidence>
<proteinExistence type="predicted"/>
<comment type="caution">
    <text evidence="1">The sequence shown here is derived from an EMBL/GenBank/DDBJ whole genome shotgun (WGS) entry which is preliminary data.</text>
</comment>
<evidence type="ECO:0000313" key="1">
    <source>
        <dbReference type="EMBL" id="MDP9850070.1"/>
    </source>
</evidence>
<sequence>MAFDGGSDDVHGVGEAAGGLVGAEVGTDGLLTGLRLNPRALRLGSDALAEHVVSAVRAAQKDRLGRISPDGSDEPPAPEGLDPAALIRRLDEMEIHAARGFERVTSTLEETLRHLDGGRP</sequence>
<keyword evidence="2" id="KW-1185">Reference proteome</keyword>
<reference evidence="1 2" key="1">
    <citation type="submission" date="2023-07" db="EMBL/GenBank/DDBJ databases">
        <title>Sequencing the genomes of 1000 actinobacteria strains.</title>
        <authorList>
            <person name="Klenk H.-P."/>
        </authorList>
    </citation>
    <scope>NUCLEOTIDE SEQUENCE [LARGE SCALE GENOMIC DNA]</scope>
    <source>
        <strain evidence="1 2">DSM 46740</strain>
    </source>
</reference>
<dbReference type="Proteomes" id="UP001225356">
    <property type="component" value="Unassembled WGS sequence"/>
</dbReference>
<dbReference type="RefSeq" id="WP_307568272.1">
    <property type="nucleotide sequence ID" value="NZ_JAUSQU010000001.1"/>
</dbReference>
<name>A0ABT9QUH6_9ACTN</name>
<evidence type="ECO:0000313" key="2">
    <source>
        <dbReference type="Proteomes" id="UP001225356"/>
    </source>
</evidence>